<evidence type="ECO:0000256" key="5">
    <source>
        <dbReference type="ARBA" id="ARBA00023002"/>
    </source>
</evidence>
<evidence type="ECO:0000256" key="6">
    <source>
        <dbReference type="ARBA" id="ARBA00023004"/>
    </source>
</evidence>
<dbReference type="EMBL" id="JACCAC010000001">
    <property type="protein sequence ID" value="NYG53858.1"/>
    <property type="molecule type" value="Genomic_DNA"/>
</dbReference>
<dbReference type="GO" id="GO:0016705">
    <property type="term" value="F:oxidoreductase activity, acting on paired donors, with incorporation or reduction of molecular oxygen"/>
    <property type="evidence" value="ECO:0007669"/>
    <property type="project" value="InterPro"/>
</dbReference>
<accession>A0A7Y9RSI2</accession>
<name>A0A7Y9RSI2_9ACTN</name>
<dbReference type="GO" id="GO:0004497">
    <property type="term" value="F:monooxygenase activity"/>
    <property type="evidence" value="ECO:0007669"/>
    <property type="project" value="UniProtKB-KW"/>
</dbReference>
<dbReference type="GO" id="GO:0005506">
    <property type="term" value="F:iron ion binding"/>
    <property type="evidence" value="ECO:0007669"/>
    <property type="project" value="InterPro"/>
</dbReference>
<dbReference type="AlphaFoldDB" id="A0A7Y9RSI2"/>
<reference evidence="8 9" key="1">
    <citation type="submission" date="2020-07" db="EMBL/GenBank/DDBJ databases">
        <title>Sequencing the genomes of 1000 actinobacteria strains.</title>
        <authorList>
            <person name="Klenk H.-P."/>
        </authorList>
    </citation>
    <scope>NUCLEOTIDE SEQUENCE [LARGE SCALE GENOMIC DNA]</scope>
    <source>
        <strain evidence="8 9">DSM 24552</strain>
    </source>
</reference>
<keyword evidence="5 8" id="KW-0560">Oxidoreductase</keyword>
<evidence type="ECO:0000256" key="1">
    <source>
        <dbReference type="ARBA" id="ARBA00001971"/>
    </source>
</evidence>
<comment type="cofactor">
    <cofactor evidence="1">
        <name>heme</name>
        <dbReference type="ChEBI" id="CHEBI:30413"/>
    </cofactor>
</comment>
<dbReference type="InterPro" id="IPR036396">
    <property type="entry name" value="Cyt_P450_sf"/>
</dbReference>
<dbReference type="GO" id="GO:0016125">
    <property type="term" value="P:sterol metabolic process"/>
    <property type="evidence" value="ECO:0007669"/>
    <property type="project" value="TreeGrafter"/>
</dbReference>
<dbReference type="GO" id="GO:0020037">
    <property type="term" value="F:heme binding"/>
    <property type="evidence" value="ECO:0007669"/>
    <property type="project" value="InterPro"/>
</dbReference>
<protein>
    <submittedName>
        <fullName evidence="8">Fatty-acid peroxygenase</fullName>
        <ecNumber evidence="8">1.11.2.4</ecNumber>
    </submittedName>
</protein>
<evidence type="ECO:0000313" key="8">
    <source>
        <dbReference type="EMBL" id="NYG53858.1"/>
    </source>
</evidence>
<comment type="caution">
    <text evidence="8">The sequence shown here is derived from an EMBL/GenBank/DDBJ whole genome shotgun (WGS) entry which is preliminary data.</text>
</comment>
<evidence type="ECO:0000256" key="2">
    <source>
        <dbReference type="ARBA" id="ARBA00010617"/>
    </source>
</evidence>
<dbReference type="Proteomes" id="UP000544110">
    <property type="component" value="Unassembled WGS sequence"/>
</dbReference>
<dbReference type="Gene3D" id="1.10.630.10">
    <property type="entry name" value="Cytochrome P450"/>
    <property type="match status" value="1"/>
</dbReference>
<keyword evidence="7" id="KW-0503">Monooxygenase</keyword>
<keyword evidence="9" id="KW-1185">Reference proteome</keyword>
<dbReference type="GO" id="GO:0004601">
    <property type="term" value="F:peroxidase activity"/>
    <property type="evidence" value="ECO:0007669"/>
    <property type="project" value="UniProtKB-KW"/>
</dbReference>
<gene>
    <name evidence="8" type="ORF">BJ989_000162</name>
</gene>
<dbReference type="SUPFAM" id="SSF48264">
    <property type="entry name" value="Cytochrome P450"/>
    <property type="match status" value="1"/>
</dbReference>
<keyword evidence="3" id="KW-0349">Heme</keyword>
<dbReference type="InterPro" id="IPR001128">
    <property type="entry name" value="Cyt_P450"/>
</dbReference>
<keyword evidence="4" id="KW-0479">Metal-binding</keyword>
<evidence type="ECO:0000256" key="3">
    <source>
        <dbReference type="ARBA" id="ARBA00022617"/>
    </source>
</evidence>
<evidence type="ECO:0000313" key="9">
    <source>
        <dbReference type="Proteomes" id="UP000544110"/>
    </source>
</evidence>
<evidence type="ECO:0000256" key="4">
    <source>
        <dbReference type="ARBA" id="ARBA00022723"/>
    </source>
</evidence>
<proteinExistence type="inferred from homology"/>
<dbReference type="PANTHER" id="PTHR24286">
    <property type="entry name" value="CYTOCHROME P450 26"/>
    <property type="match status" value="1"/>
</dbReference>
<dbReference type="Pfam" id="PF00067">
    <property type="entry name" value="p450"/>
    <property type="match status" value="1"/>
</dbReference>
<comment type="similarity">
    <text evidence="2">Belongs to the cytochrome P450 family.</text>
</comment>
<dbReference type="PANTHER" id="PTHR24286:SF24">
    <property type="entry name" value="LANOSTEROL 14-ALPHA DEMETHYLASE"/>
    <property type="match status" value="1"/>
</dbReference>
<sequence length="416" mass="44256">MDLALDLLRHGYDALDVGRARHGGADTWTTRLLGRRTLVVRGRRGAELFYDETRVRRRDAVPPPLGALLFGRGAVHALDGDEHRARKGVFLEVLRPARTEPLVAQVSDELARRFAAWADDGADGRPLFDELVDVYGRAVLAWAGVPASDREAGRRARGLAEVVDGFGFAGAAYARAWVQRVRLDRWAADLVRRVRAGEVAVAEDTALHAVALGGGSGLPASIAGVELLNVLRPTVASAWPASLAVLEVARHPGALDAFAGPATSEQDERRWGAVHEARRLTPFVPALAGRLRADVEHDGVRARAGDRIVLDVPGTMLDPAWWTDPGAFAPERYHGAPPDPFAFVPQGGGDPADGHRCPGEPLTVGLVRVTLERLAEAGLAPTPGALAPAGARGFGAGVDHRRIPPRVPGGCPVARP</sequence>
<dbReference type="EC" id="1.11.2.4" evidence="8"/>
<keyword evidence="6" id="KW-0408">Iron</keyword>
<dbReference type="RefSeq" id="WP_179516602.1">
    <property type="nucleotide sequence ID" value="NZ_JACCAC010000001.1"/>
</dbReference>
<keyword evidence="8" id="KW-0575">Peroxidase</keyword>
<evidence type="ECO:0000256" key="7">
    <source>
        <dbReference type="ARBA" id="ARBA00023033"/>
    </source>
</evidence>
<organism evidence="8 9">
    <name type="scientific">Nocardioides perillae</name>
    <dbReference type="NCBI Taxonomy" id="1119534"/>
    <lineage>
        <taxon>Bacteria</taxon>
        <taxon>Bacillati</taxon>
        <taxon>Actinomycetota</taxon>
        <taxon>Actinomycetes</taxon>
        <taxon>Propionibacteriales</taxon>
        <taxon>Nocardioidaceae</taxon>
        <taxon>Nocardioides</taxon>
    </lineage>
</organism>